<dbReference type="InterPro" id="IPR051055">
    <property type="entry name" value="PIF1_helicase"/>
</dbReference>
<dbReference type="Proteomes" id="UP000054558">
    <property type="component" value="Unassembled WGS sequence"/>
</dbReference>
<feature type="domain" description="DNA helicase Pif1-like DEAD-box helicase" evidence="3">
    <location>
        <begin position="361"/>
        <end position="543"/>
    </location>
</feature>
<dbReference type="OrthoDB" id="547928at2759"/>
<accession>A0A1Y1IPC4</accession>
<name>A0A1Y1IPC4_KLENI</name>
<dbReference type="PANTHER" id="PTHR47642:SF5">
    <property type="entry name" value="ATP-DEPENDENT DNA HELICASE"/>
    <property type="match status" value="1"/>
</dbReference>
<gene>
    <name evidence="4" type="ORF">KFL_011020025</name>
</gene>
<dbReference type="OMA" id="SPCMEDD"/>
<dbReference type="GO" id="GO:0006281">
    <property type="term" value="P:DNA repair"/>
    <property type="evidence" value="ECO:0007669"/>
    <property type="project" value="UniProtKB-KW"/>
</dbReference>
<dbReference type="InterPro" id="IPR010285">
    <property type="entry name" value="DNA_helicase_pif1-like_DEAD"/>
</dbReference>
<keyword evidence="1" id="KW-0234">DNA repair</keyword>
<keyword evidence="1" id="KW-0227">DNA damage</keyword>
<evidence type="ECO:0000256" key="1">
    <source>
        <dbReference type="RuleBase" id="RU363044"/>
    </source>
</evidence>
<dbReference type="EMBL" id="DF238051">
    <property type="protein sequence ID" value="GAQ92710.1"/>
    <property type="molecule type" value="Genomic_DNA"/>
</dbReference>
<keyword evidence="2" id="KW-0175">Coiled coil</keyword>
<reference evidence="4 5" key="1">
    <citation type="journal article" date="2014" name="Nat. Commun.">
        <title>Klebsormidium flaccidum genome reveals primary factors for plant terrestrial adaptation.</title>
        <authorList>
            <person name="Hori K."/>
            <person name="Maruyama F."/>
            <person name="Fujisawa T."/>
            <person name="Togashi T."/>
            <person name="Yamamoto N."/>
            <person name="Seo M."/>
            <person name="Sato S."/>
            <person name="Yamada T."/>
            <person name="Mori H."/>
            <person name="Tajima N."/>
            <person name="Moriyama T."/>
            <person name="Ikeuchi M."/>
            <person name="Watanabe M."/>
            <person name="Wada H."/>
            <person name="Kobayashi K."/>
            <person name="Saito M."/>
            <person name="Masuda T."/>
            <person name="Sasaki-Sekimoto Y."/>
            <person name="Mashiguchi K."/>
            <person name="Awai K."/>
            <person name="Shimojima M."/>
            <person name="Masuda S."/>
            <person name="Iwai M."/>
            <person name="Nobusawa T."/>
            <person name="Narise T."/>
            <person name="Kondo S."/>
            <person name="Saito H."/>
            <person name="Sato R."/>
            <person name="Murakawa M."/>
            <person name="Ihara Y."/>
            <person name="Oshima-Yamada Y."/>
            <person name="Ohtaka K."/>
            <person name="Satoh M."/>
            <person name="Sonobe K."/>
            <person name="Ishii M."/>
            <person name="Ohtani R."/>
            <person name="Kanamori-Sato M."/>
            <person name="Honoki R."/>
            <person name="Miyazaki D."/>
            <person name="Mochizuki H."/>
            <person name="Umetsu J."/>
            <person name="Higashi K."/>
            <person name="Shibata D."/>
            <person name="Kamiya Y."/>
            <person name="Sato N."/>
            <person name="Nakamura Y."/>
            <person name="Tabata S."/>
            <person name="Ida S."/>
            <person name="Kurokawa K."/>
            <person name="Ohta H."/>
        </authorList>
    </citation>
    <scope>NUCLEOTIDE SEQUENCE [LARGE SCALE GENOMIC DNA]</scope>
    <source>
        <strain evidence="4 5">NIES-2285</strain>
    </source>
</reference>
<comment type="catalytic activity">
    <reaction evidence="1">
        <text>ATP + H2O = ADP + phosphate + H(+)</text>
        <dbReference type="Rhea" id="RHEA:13065"/>
        <dbReference type="ChEBI" id="CHEBI:15377"/>
        <dbReference type="ChEBI" id="CHEBI:15378"/>
        <dbReference type="ChEBI" id="CHEBI:30616"/>
        <dbReference type="ChEBI" id="CHEBI:43474"/>
        <dbReference type="ChEBI" id="CHEBI:456216"/>
        <dbReference type="EC" id="5.6.2.3"/>
    </reaction>
</comment>
<dbReference type="Pfam" id="PF05970">
    <property type="entry name" value="PIF1"/>
    <property type="match status" value="1"/>
</dbReference>
<comment type="similarity">
    <text evidence="1">Belongs to the helicase family.</text>
</comment>
<protein>
    <recommendedName>
        <fullName evidence="1">ATP-dependent DNA helicase</fullName>
        <ecNumber evidence="1">5.6.2.3</ecNumber>
    </recommendedName>
</protein>
<evidence type="ECO:0000313" key="4">
    <source>
        <dbReference type="EMBL" id="GAQ92710.1"/>
    </source>
</evidence>
<dbReference type="Gene3D" id="3.40.50.300">
    <property type="entry name" value="P-loop containing nucleotide triphosphate hydrolases"/>
    <property type="match status" value="1"/>
</dbReference>
<dbReference type="GO" id="GO:0000723">
    <property type="term" value="P:telomere maintenance"/>
    <property type="evidence" value="ECO:0007669"/>
    <property type="project" value="InterPro"/>
</dbReference>
<evidence type="ECO:0000259" key="3">
    <source>
        <dbReference type="Pfam" id="PF05970"/>
    </source>
</evidence>
<keyword evidence="1" id="KW-0067">ATP-binding</keyword>
<feature type="coiled-coil region" evidence="2">
    <location>
        <begin position="721"/>
        <end position="755"/>
    </location>
</feature>
<sequence length="786" mass="88132">MSIDADDVQSLLYTVSFPNLDGISQNASLNKSSAFDTGSLVTRNGYVVKRLTTNVCGLPVRPIDDEKVTLETALFPFLFPFGSGAYDSKISLPTYLRTRMKALFSPFTLYLPYLLLMYQVRKAVVLMNTTRTIAYDRAILAYKKKNPLASLDDVMKHVLKYKVPSVLHYVTRYEMQSRGSPHAHIILWVAPEDVVRVTDEIVAFIPGKFDPISKRFERFDDPLKAQLQAHVLRKQRHRCRPGLCLLDDKPCSDSKQIFSVLRTLRGPTSLNASSAGIVKDEADIETHLQSYADRNLIASEQRAQLLNKILQKRPLQSGEFEPLLRVKPSVHGPTAVQPETVSDLFDSVEPPPSPDSFTLNVEQLALVEAIRQRPRGLHVISGPPGCGKSYLLRFLHALFYSQSLNVCLFATTGSAATRIGSGAVTAHNRFSIPAKSTYLSPLYPGSFQHDVLLKADVFLGDEFSMMDCSTLDLIFFRLQQVTRKRDPLENKLLILFGDHAQLPAVCRHDLPDDEVCQRCHISRSVHWSSALCHALTRSMRHDDPGLLEFLCIIRHRKPTKDEINHYLGPCFVPKTTALKTFDADTTILCSHRDQVVDYNNFCASCIFLDGDRLKQVSVVTNASAERDLKEWLSDSYFHQLQRVAVGAKVMITQNLDLENGAANGATAEVTSVRLENDMRDEIRLKMSCHGGKEVAVRRSSVKNLYHNERRYFKATFPLMLGHQLQQALDKSEKKVQNLMVENAALCRENEQLQEIVDNALQYAIASNKAVEAPGAGPVESDVEDVG</sequence>
<dbReference type="GO" id="GO:0005524">
    <property type="term" value="F:ATP binding"/>
    <property type="evidence" value="ECO:0007669"/>
    <property type="project" value="UniProtKB-KW"/>
</dbReference>
<dbReference type="AlphaFoldDB" id="A0A1Y1IPC4"/>
<evidence type="ECO:0000256" key="2">
    <source>
        <dbReference type="SAM" id="Coils"/>
    </source>
</evidence>
<organism evidence="4 5">
    <name type="scientific">Klebsormidium nitens</name>
    <name type="common">Green alga</name>
    <name type="synonym">Ulothrix nitens</name>
    <dbReference type="NCBI Taxonomy" id="105231"/>
    <lineage>
        <taxon>Eukaryota</taxon>
        <taxon>Viridiplantae</taxon>
        <taxon>Streptophyta</taxon>
        <taxon>Klebsormidiophyceae</taxon>
        <taxon>Klebsormidiales</taxon>
        <taxon>Klebsormidiaceae</taxon>
        <taxon>Klebsormidium</taxon>
    </lineage>
</organism>
<evidence type="ECO:0000313" key="5">
    <source>
        <dbReference type="Proteomes" id="UP000054558"/>
    </source>
</evidence>
<dbReference type="PANTHER" id="PTHR47642">
    <property type="entry name" value="ATP-DEPENDENT DNA HELICASE"/>
    <property type="match status" value="1"/>
</dbReference>
<dbReference type="STRING" id="105231.A0A1Y1IPC4"/>
<keyword evidence="1" id="KW-0347">Helicase</keyword>
<keyword evidence="5" id="KW-1185">Reference proteome</keyword>
<dbReference type="SUPFAM" id="SSF52540">
    <property type="entry name" value="P-loop containing nucleoside triphosphate hydrolases"/>
    <property type="match status" value="2"/>
</dbReference>
<dbReference type="EC" id="5.6.2.3" evidence="1"/>
<dbReference type="InterPro" id="IPR027417">
    <property type="entry name" value="P-loop_NTPase"/>
</dbReference>
<dbReference type="GO" id="GO:0016887">
    <property type="term" value="F:ATP hydrolysis activity"/>
    <property type="evidence" value="ECO:0007669"/>
    <property type="project" value="RHEA"/>
</dbReference>
<keyword evidence="1" id="KW-0233">DNA recombination</keyword>
<keyword evidence="1" id="KW-0547">Nucleotide-binding</keyword>
<keyword evidence="1" id="KW-0378">Hydrolase</keyword>
<dbReference type="GO" id="GO:0006310">
    <property type="term" value="P:DNA recombination"/>
    <property type="evidence" value="ECO:0007669"/>
    <property type="project" value="UniProtKB-KW"/>
</dbReference>
<proteinExistence type="inferred from homology"/>
<dbReference type="GO" id="GO:0043139">
    <property type="term" value="F:5'-3' DNA helicase activity"/>
    <property type="evidence" value="ECO:0007669"/>
    <property type="project" value="UniProtKB-EC"/>
</dbReference>
<comment type="cofactor">
    <cofactor evidence="1">
        <name>Mg(2+)</name>
        <dbReference type="ChEBI" id="CHEBI:18420"/>
    </cofactor>
</comment>